<dbReference type="InterPro" id="IPR019311">
    <property type="entry name" value="Fy-3"/>
</dbReference>
<name>B3SDI7_TRIAD</name>
<dbReference type="InParanoid" id="B3SDI7"/>
<keyword evidence="2" id="KW-1185">Reference proteome</keyword>
<proteinExistence type="predicted"/>
<feature type="non-terminal residue" evidence="1">
    <location>
        <position position="541"/>
    </location>
</feature>
<dbReference type="STRING" id="10228.B3SDI7"/>
<evidence type="ECO:0000313" key="2">
    <source>
        <dbReference type="Proteomes" id="UP000009022"/>
    </source>
</evidence>
<dbReference type="EMBL" id="DS985280">
    <property type="protein sequence ID" value="EDV19197.1"/>
    <property type="molecule type" value="Genomic_DNA"/>
</dbReference>
<accession>B3SDI7</accession>
<sequence length="541" mass="61399">LLKVKIVVPLTCHTNELAHRLITAHNLPCYLLGKLQASLKEFVSSTLCQLQVDKAEQSIHHLKQFGPDVIKDISDHWCKCLQDEVAHWSDHSNKRNAVQSIQLDNGQSVAQVYHALIHSPAMEAILQLEYTYASVVKEIVKQRNTELEQFEIQHQQQLEIAIQSGIASDRKVSRLAAQHMEELQFKNAKWNSTLSDLMENQKREFYAWMVRVYNSMVENNGVPTERTLSMPHSIVATLSRAAPDSHLNHESNNHVDNRMEESFTIYLGTQKKTMHNIRLMIGHPLDLCRSAYTGSIGSGIGPPPQRIQTALSLYSSTLNGLILLVDDKPNCYTGIKNEFAMICEESSEFHFLSHPEQLHHIRRSIQKSQSTRAKRQDSEDNDIDSLEIFWDEDDDSVVLALGDFYSTHHSNLSDIHVVYHLVVNDDVKSDRLPNRHPILTGLRNALNTAASNDVTTITIPLLLVNEMTEEMTISWCVKRAELIFKCVKGFMMENEMWSNNQACIVQFLIPKGISEEMFNTFTGMLPGIFRMAAALNLSTTA</sequence>
<dbReference type="PANTHER" id="PTHR16525:SF0">
    <property type="entry name" value="PROTEIN C12ORF4"/>
    <property type="match status" value="1"/>
</dbReference>
<dbReference type="GO" id="GO:0005737">
    <property type="term" value="C:cytoplasm"/>
    <property type="evidence" value="ECO:0000318"/>
    <property type="project" value="GO_Central"/>
</dbReference>
<dbReference type="eggNOG" id="KOG4506">
    <property type="taxonomic scope" value="Eukaryota"/>
</dbReference>
<dbReference type="FunCoup" id="B3SDI7">
    <property type="interactions" value="2231"/>
</dbReference>
<reference evidence="1 2" key="1">
    <citation type="journal article" date="2008" name="Nature">
        <title>The Trichoplax genome and the nature of placozoans.</title>
        <authorList>
            <person name="Srivastava M."/>
            <person name="Begovic E."/>
            <person name="Chapman J."/>
            <person name="Putnam N.H."/>
            <person name="Hellsten U."/>
            <person name="Kawashima T."/>
            <person name="Kuo A."/>
            <person name="Mitros T."/>
            <person name="Salamov A."/>
            <person name="Carpenter M.L."/>
            <person name="Signorovitch A.Y."/>
            <person name="Moreno M.A."/>
            <person name="Kamm K."/>
            <person name="Grimwood J."/>
            <person name="Schmutz J."/>
            <person name="Shapiro H."/>
            <person name="Grigoriev I.V."/>
            <person name="Buss L.W."/>
            <person name="Schierwater B."/>
            <person name="Dellaporta S.L."/>
            <person name="Rokhsar D.S."/>
        </authorList>
    </citation>
    <scope>NUCLEOTIDE SEQUENCE [LARGE SCALE GENOMIC DNA]</scope>
    <source>
        <strain evidence="1 2">Grell-BS-1999</strain>
    </source>
</reference>
<protein>
    <submittedName>
        <fullName evidence="1">Uncharacterized protein</fullName>
    </submittedName>
</protein>
<dbReference type="PANTHER" id="PTHR16525">
    <property type="entry name" value="PROTEIN C12ORF4"/>
    <property type="match status" value="1"/>
</dbReference>
<dbReference type="GeneID" id="6759542"/>
<dbReference type="OMA" id="CKHKRSH"/>
<dbReference type="AlphaFoldDB" id="B3SDI7"/>
<dbReference type="OrthoDB" id="415359at2759"/>
<feature type="non-terminal residue" evidence="1">
    <location>
        <position position="1"/>
    </location>
</feature>
<dbReference type="KEGG" id="tad:TRIADDRAFT_2109"/>
<dbReference type="HOGENOM" id="CLU_036084_0_0_1"/>
<organism evidence="1 2">
    <name type="scientific">Trichoplax adhaerens</name>
    <name type="common">Trichoplax reptans</name>
    <dbReference type="NCBI Taxonomy" id="10228"/>
    <lineage>
        <taxon>Eukaryota</taxon>
        <taxon>Metazoa</taxon>
        <taxon>Placozoa</taxon>
        <taxon>Uniplacotomia</taxon>
        <taxon>Trichoplacea</taxon>
        <taxon>Trichoplacidae</taxon>
        <taxon>Trichoplax</taxon>
    </lineage>
</organism>
<dbReference type="Proteomes" id="UP000009022">
    <property type="component" value="Unassembled WGS sequence"/>
</dbReference>
<dbReference type="CTD" id="6759542"/>
<dbReference type="Pfam" id="PF10154">
    <property type="entry name" value="Fy-3"/>
    <property type="match status" value="1"/>
</dbReference>
<dbReference type="PhylomeDB" id="B3SDI7"/>
<gene>
    <name evidence="1" type="ORF">TRIADDRAFT_2109</name>
</gene>
<dbReference type="RefSeq" id="XP_002118317.1">
    <property type="nucleotide sequence ID" value="XM_002118281.1"/>
</dbReference>
<evidence type="ECO:0000313" key="1">
    <source>
        <dbReference type="EMBL" id="EDV19197.1"/>
    </source>
</evidence>